<dbReference type="GeneID" id="94334626"/>
<comment type="caution">
    <text evidence="2">The sequence shown here is derived from an EMBL/GenBank/DDBJ whole genome shotgun (WGS) entry which is preliminary data.</text>
</comment>
<dbReference type="RefSeq" id="XP_067804171.1">
    <property type="nucleotide sequence ID" value="XM_067945380.1"/>
</dbReference>
<feature type="compositionally biased region" description="Basic residues" evidence="1">
    <location>
        <begin position="338"/>
        <end position="361"/>
    </location>
</feature>
<evidence type="ECO:0000256" key="1">
    <source>
        <dbReference type="SAM" id="MobiDB-lite"/>
    </source>
</evidence>
<dbReference type="EMBL" id="JALLKP010000001">
    <property type="protein sequence ID" value="KAK2197329.1"/>
    <property type="molecule type" value="Genomic_DNA"/>
</dbReference>
<feature type="compositionally biased region" description="Low complexity" evidence="1">
    <location>
        <begin position="312"/>
        <end position="329"/>
    </location>
</feature>
<dbReference type="AlphaFoldDB" id="A0AAD9PM89"/>
<evidence type="ECO:0000313" key="3">
    <source>
        <dbReference type="Proteomes" id="UP001214638"/>
    </source>
</evidence>
<sequence>MDRNTEVTRPYLDLFSDTEVITRDDLVGDDLPFGLVPRVRFELWKLCGKIADPAHPISSQSITTKLFVQRLFGGKREIDRNEFNYKIDYEFKFLAPGYGDVFFMDKVRCWRAWLLWRNLEEGREEMPDYGGDYPILRKPNEVPLSLVIHRVNSEVNRLGVHPALLDMLWEFFTPDPEILHRDLVIYKFNAVIDKLEGLDPAEGIPPDAFYYLFHDAAKGAIEAFDKDTFVRNQMRIIERKNLHQQLLSNNKAIRIRNKLLTKAYSEELKSLYKVPIPISYRRYERRRLGAYYKLKADNWARQQRRRFQKIEPTTTKTATKAPKSTSSAPQMSIQEKKKEKKQKQKTDKRRSLRMAKMKKRFSTQSHNVW</sequence>
<accession>A0AAD9PM89</accession>
<evidence type="ECO:0000313" key="2">
    <source>
        <dbReference type="EMBL" id="KAK2197329.1"/>
    </source>
</evidence>
<dbReference type="Proteomes" id="UP001214638">
    <property type="component" value="Unassembled WGS sequence"/>
</dbReference>
<protein>
    <submittedName>
        <fullName evidence="2">Uncharacterized protein</fullName>
    </submittedName>
</protein>
<gene>
    <name evidence="2" type="ORF">BdWA1_000328</name>
</gene>
<keyword evidence="3" id="KW-1185">Reference proteome</keyword>
<feature type="region of interest" description="Disordered" evidence="1">
    <location>
        <begin position="303"/>
        <end position="369"/>
    </location>
</feature>
<organism evidence="2 3">
    <name type="scientific">Babesia duncani</name>
    <dbReference type="NCBI Taxonomy" id="323732"/>
    <lineage>
        <taxon>Eukaryota</taxon>
        <taxon>Sar</taxon>
        <taxon>Alveolata</taxon>
        <taxon>Apicomplexa</taxon>
        <taxon>Aconoidasida</taxon>
        <taxon>Piroplasmida</taxon>
        <taxon>Babesiidae</taxon>
        <taxon>Babesia</taxon>
    </lineage>
</organism>
<proteinExistence type="predicted"/>
<reference evidence="2" key="1">
    <citation type="journal article" date="2023" name="Nat. Microbiol.">
        <title>Babesia duncani multi-omics identifies virulence factors and drug targets.</title>
        <authorList>
            <person name="Singh P."/>
            <person name="Lonardi S."/>
            <person name="Liang Q."/>
            <person name="Vydyam P."/>
            <person name="Khabirova E."/>
            <person name="Fang T."/>
            <person name="Gihaz S."/>
            <person name="Thekkiniath J."/>
            <person name="Munshi M."/>
            <person name="Abel S."/>
            <person name="Ciampossin L."/>
            <person name="Batugedara G."/>
            <person name="Gupta M."/>
            <person name="Lu X.M."/>
            <person name="Lenz T."/>
            <person name="Chakravarty S."/>
            <person name="Cornillot E."/>
            <person name="Hu Y."/>
            <person name="Ma W."/>
            <person name="Gonzalez L.M."/>
            <person name="Sanchez S."/>
            <person name="Estrada K."/>
            <person name="Sanchez-Flores A."/>
            <person name="Montero E."/>
            <person name="Harb O.S."/>
            <person name="Le Roch K.G."/>
            <person name="Mamoun C.B."/>
        </authorList>
    </citation>
    <scope>NUCLEOTIDE SEQUENCE</scope>
    <source>
        <strain evidence="2">WA1</strain>
    </source>
</reference>
<name>A0AAD9PM89_9APIC</name>
<dbReference type="KEGG" id="bdw:94334626"/>